<dbReference type="AlphaFoldDB" id="A0A8B6DIV4"/>
<dbReference type="InterPro" id="IPR036645">
    <property type="entry name" value="Elafin-like_sf"/>
</dbReference>
<dbReference type="Proteomes" id="UP000596742">
    <property type="component" value="Unassembled WGS sequence"/>
</dbReference>
<evidence type="ECO:0000259" key="7">
    <source>
        <dbReference type="PROSITE" id="PS50279"/>
    </source>
</evidence>
<feature type="domain" description="BPTI/Kunitz inhibitor" evidence="7">
    <location>
        <begin position="6"/>
        <end position="56"/>
    </location>
</feature>
<dbReference type="InterPro" id="IPR002223">
    <property type="entry name" value="Kunitz_BPTI"/>
</dbReference>
<dbReference type="PROSITE" id="PS51390">
    <property type="entry name" value="WAP"/>
    <property type="match status" value="1"/>
</dbReference>
<dbReference type="InterPro" id="IPR020901">
    <property type="entry name" value="Prtase_inh_Kunz-CS"/>
</dbReference>
<dbReference type="InterPro" id="IPR036880">
    <property type="entry name" value="Kunitz_BPTI_sf"/>
</dbReference>
<evidence type="ECO:0000256" key="2">
    <source>
        <dbReference type="ARBA" id="ARBA00022525"/>
    </source>
</evidence>
<dbReference type="PRINTS" id="PR00759">
    <property type="entry name" value="BASICPTASE"/>
</dbReference>
<dbReference type="InterPro" id="IPR008197">
    <property type="entry name" value="WAP_dom"/>
</dbReference>
<accession>A0A8B6DIV4</accession>
<dbReference type="PANTHER" id="PTHR45938:SF7">
    <property type="entry name" value="WAP, KAZAL, IMMUNOGLOBULIN, KUNITZ AND NTR DOMAIN-CONTAINING PROTEIN 2"/>
    <property type="match status" value="1"/>
</dbReference>
<keyword evidence="4" id="KW-0732">Signal</keyword>
<dbReference type="Pfam" id="PF00014">
    <property type="entry name" value="Kunitz_BPTI"/>
    <property type="match status" value="1"/>
</dbReference>
<dbReference type="SUPFAM" id="SSF57362">
    <property type="entry name" value="BPTI-like"/>
    <property type="match status" value="1"/>
</dbReference>
<keyword evidence="10" id="KW-1185">Reference proteome</keyword>
<organism evidence="9 10">
    <name type="scientific">Mytilus galloprovincialis</name>
    <name type="common">Mediterranean mussel</name>
    <dbReference type="NCBI Taxonomy" id="29158"/>
    <lineage>
        <taxon>Eukaryota</taxon>
        <taxon>Metazoa</taxon>
        <taxon>Spiralia</taxon>
        <taxon>Lophotrochozoa</taxon>
        <taxon>Mollusca</taxon>
        <taxon>Bivalvia</taxon>
        <taxon>Autobranchia</taxon>
        <taxon>Pteriomorphia</taxon>
        <taxon>Mytilida</taxon>
        <taxon>Mytiloidea</taxon>
        <taxon>Mytilidae</taxon>
        <taxon>Mytilinae</taxon>
        <taxon>Mytilus</taxon>
    </lineage>
</organism>
<dbReference type="OrthoDB" id="5950222at2759"/>
<dbReference type="GO" id="GO:0004867">
    <property type="term" value="F:serine-type endopeptidase inhibitor activity"/>
    <property type="evidence" value="ECO:0007669"/>
    <property type="project" value="InterPro"/>
</dbReference>
<dbReference type="PROSITE" id="PS00280">
    <property type="entry name" value="BPTI_KUNITZ_1"/>
    <property type="match status" value="1"/>
</dbReference>
<evidence type="ECO:0000313" key="9">
    <source>
        <dbReference type="EMBL" id="VDI19693.1"/>
    </source>
</evidence>
<gene>
    <name evidence="9" type="ORF">MGAL_10B077212</name>
</gene>
<evidence type="ECO:0000313" key="10">
    <source>
        <dbReference type="Proteomes" id="UP000596742"/>
    </source>
</evidence>
<dbReference type="SMART" id="SM00131">
    <property type="entry name" value="KU"/>
    <property type="match status" value="1"/>
</dbReference>
<dbReference type="Gene3D" id="4.10.410.10">
    <property type="entry name" value="Pancreatic trypsin inhibitor Kunitz domain"/>
    <property type="match status" value="1"/>
</dbReference>
<keyword evidence="3" id="KW-0646">Protease inhibitor</keyword>
<dbReference type="PRINTS" id="PR00003">
    <property type="entry name" value="4DISULPHCORE"/>
</dbReference>
<dbReference type="SUPFAM" id="SSF57256">
    <property type="entry name" value="Elafin-like"/>
    <property type="match status" value="1"/>
</dbReference>
<evidence type="ECO:0000259" key="8">
    <source>
        <dbReference type="PROSITE" id="PS51390"/>
    </source>
</evidence>
<dbReference type="PROSITE" id="PS50279">
    <property type="entry name" value="BPTI_KUNITZ_2"/>
    <property type="match status" value="1"/>
</dbReference>
<dbReference type="SMART" id="SM00217">
    <property type="entry name" value="WAP"/>
    <property type="match status" value="1"/>
</dbReference>
<dbReference type="FunFam" id="4.10.410.10:FF:000021">
    <property type="entry name" value="Serine protease inhibitor, putative"/>
    <property type="match status" value="1"/>
</dbReference>
<dbReference type="CDD" id="cd00109">
    <property type="entry name" value="Kunitz-type"/>
    <property type="match status" value="1"/>
</dbReference>
<dbReference type="GO" id="GO:0005615">
    <property type="term" value="C:extracellular space"/>
    <property type="evidence" value="ECO:0007669"/>
    <property type="project" value="TreeGrafter"/>
</dbReference>
<protein>
    <recommendedName>
        <fullName evidence="11">BPTI/Kunitz inhibitor domain-containing protein</fullName>
    </recommendedName>
</protein>
<keyword evidence="2" id="KW-0964">Secreted</keyword>
<evidence type="ECO:0008006" key="11">
    <source>
        <dbReference type="Google" id="ProtNLM"/>
    </source>
</evidence>
<sequence>ANNLDCRLPKHSGVCQARDPRFYFDVYSKQCRKFIYGGCGGNANNFKTLAECQDKCMVKTKPGICLPPIDTGQIDTICVIECNSDEDCQDDKKCCPHLCGRVCSIPTGGIKPKPATCQIGKPLPHIFCGRGPNRQKCPKGYYCNTDRGDRFAVCCQRSYS</sequence>
<dbReference type="GO" id="GO:0048019">
    <property type="term" value="F:receptor antagonist activity"/>
    <property type="evidence" value="ECO:0007669"/>
    <property type="project" value="TreeGrafter"/>
</dbReference>
<evidence type="ECO:0000256" key="3">
    <source>
        <dbReference type="ARBA" id="ARBA00022690"/>
    </source>
</evidence>
<proteinExistence type="predicted"/>
<comment type="subcellular location">
    <subcellularLocation>
        <location evidence="1">Secreted</location>
    </subcellularLocation>
</comment>
<dbReference type="EMBL" id="UYJE01003484">
    <property type="protein sequence ID" value="VDI19693.1"/>
    <property type="molecule type" value="Genomic_DNA"/>
</dbReference>
<comment type="caution">
    <text evidence="9">The sequence shown here is derived from an EMBL/GenBank/DDBJ whole genome shotgun (WGS) entry which is preliminary data.</text>
</comment>
<keyword evidence="5" id="KW-1015">Disulfide bond</keyword>
<evidence type="ECO:0000256" key="1">
    <source>
        <dbReference type="ARBA" id="ARBA00004613"/>
    </source>
</evidence>
<evidence type="ECO:0000256" key="6">
    <source>
        <dbReference type="ARBA" id="ARBA00023319"/>
    </source>
</evidence>
<dbReference type="Gene3D" id="4.10.75.10">
    <property type="entry name" value="Elafin-like"/>
    <property type="match status" value="1"/>
</dbReference>
<evidence type="ECO:0000256" key="4">
    <source>
        <dbReference type="ARBA" id="ARBA00022729"/>
    </source>
</evidence>
<dbReference type="PANTHER" id="PTHR45938">
    <property type="entry name" value="ACP24A4-RELATED"/>
    <property type="match status" value="1"/>
</dbReference>
<feature type="non-terminal residue" evidence="9">
    <location>
        <position position="160"/>
    </location>
</feature>
<feature type="domain" description="WAP" evidence="8">
    <location>
        <begin position="58"/>
        <end position="107"/>
    </location>
</feature>
<dbReference type="Pfam" id="PF00095">
    <property type="entry name" value="WAP"/>
    <property type="match status" value="1"/>
</dbReference>
<dbReference type="GO" id="GO:0050431">
    <property type="term" value="F:transforming growth factor beta binding"/>
    <property type="evidence" value="ECO:0007669"/>
    <property type="project" value="TreeGrafter"/>
</dbReference>
<name>A0A8B6DIV4_MYTGA</name>
<evidence type="ECO:0000256" key="5">
    <source>
        <dbReference type="ARBA" id="ARBA00023157"/>
    </source>
</evidence>
<reference evidence="9" key="1">
    <citation type="submission" date="2018-11" db="EMBL/GenBank/DDBJ databases">
        <authorList>
            <person name="Alioto T."/>
            <person name="Alioto T."/>
        </authorList>
    </citation>
    <scope>NUCLEOTIDE SEQUENCE</scope>
</reference>
<keyword evidence="6" id="KW-0393">Immunoglobulin domain</keyword>